<evidence type="ECO:0000313" key="3">
    <source>
        <dbReference type="Proteomes" id="UP000756132"/>
    </source>
</evidence>
<dbReference type="Proteomes" id="UP000756132">
    <property type="component" value="Chromosome 1"/>
</dbReference>
<dbReference type="KEGG" id="ffu:CLAFUR5_01755"/>
<dbReference type="GO" id="GO:0016279">
    <property type="term" value="F:protein-lysine N-methyltransferase activity"/>
    <property type="evidence" value="ECO:0007669"/>
    <property type="project" value="TreeGrafter"/>
</dbReference>
<proteinExistence type="predicted"/>
<dbReference type="Gene3D" id="3.90.1410.10">
    <property type="entry name" value="set domain protein methyltransferase, domain 1"/>
    <property type="match status" value="1"/>
</dbReference>
<reference evidence="2" key="1">
    <citation type="submission" date="2021-12" db="EMBL/GenBank/DDBJ databases">
        <authorList>
            <person name="Zaccaron A."/>
            <person name="Stergiopoulos I."/>
        </authorList>
    </citation>
    <scope>NUCLEOTIDE SEQUENCE</scope>
    <source>
        <strain evidence="2">Race5_Kim</strain>
    </source>
</reference>
<dbReference type="CDD" id="cd10527">
    <property type="entry name" value="SET_LSMT"/>
    <property type="match status" value="1"/>
</dbReference>
<organism evidence="2 3">
    <name type="scientific">Passalora fulva</name>
    <name type="common">Tomato leaf mold</name>
    <name type="synonym">Cladosporium fulvum</name>
    <dbReference type="NCBI Taxonomy" id="5499"/>
    <lineage>
        <taxon>Eukaryota</taxon>
        <taxon>Fungi</taxon>
        <taxon>Dikarya</taxon>
        <taxon>Ascomycota</taxon>
        <taxon>Pezizomycotina</taxon>
        <taxon>Dothideomycetes</taxon>
        <taxon>Dothideomycetidae</taxon>
        <taxon>Mycosphaerellales</taxon>
        <taxon>Mycosphaerellaceae</taxon>
        <taxon>Fulvia</taxon>
    </lineage>
</organism>
<evidence type="ECO:0000256" key="1">
    <source>
        <dbReference type="SAM" id="MobiDB-lite"/>
    </source>
</evidence>
<feature type="compositionally biased region" description="Low complexity" evidence="1">
    <location>
        <begin position="322"/>
        <end position="344"/>
    </location>
</feature>
<protein>
    <submittedName>
        <fullName evidence="2">SET domain-containing protein 8</fullName>
    </submittedName>
</protein>
<keyword evidence="3" id="KW-1185">Reference proteome</keyword>
<accession>A0A9Q8L7B1</accession>
<dbReference type="PANTHER" id="PTHR13271:SF76">
    <property type="entry name" value="SET DOMAIN-CONTAINING PROTEIN 8"/>
    <property type="match status" value="1"/>
</dbReference>
<dbReference type="EMBL" id="CP090163">
    <property type="protein sequence ID" value="UJO12172.1"/>
    <property type="molecule type" value="Genomic_DNA"/>
</dbReference>
<sequence>MLIKRGKAEGWLHLDIEGVTTWATASGIGFTNASPKIVPGRGIGLVTDRNLDYSESGKPLEILKISEDLVLSVEAVKQQAQFDRDFREVLDSLADFGQTPRGAILTFLLFQASVSCPYLPGRVGVHTPFTDYVKTLPCELLPTFWNPPERQLLVGTTLAPAVTSKLKSLELEYDQLCSSVAKTRWYQLVQDHIDLDDWMQVDAMFRSRALDFYGSCMIPGMDLASHAAGDSTNAFYDRADDKYYLWLLEDKNLPLGHEVSITYGDEKGACEMLFSYGFLDPEMETAETLFLSLKIPDNDVAKTAKMKVAGCAPGFKIIDTPSSTKSNASAEAAEAESTSTNSNEPPVGGIDWQGNFIWLLCVSKDEGLRFELARTIDGEEEMRAIFVDRELTGADDLRHALSQSELWPVYKLRAIVILQQRVFDQLQILYSTQEEVEAVLHGDASSVREAPYQQAMKLRSLEFELLEKAYEEFERQKLELAESSVVQKHLASMTGDQST</sequence>
<feature type="region of interest" description="Disordered" evidence="1">
    <location>
        <begin position="322"/>
        <end position="347"/>
    </location>
</feature>
<dbReference type="InterPro" id="IPR046341">
    <property type="entry name" value="SET_dom_sf"/>
</dbReference>
<gene>
    <name evidence="2" type="ORF">CLAFUR5_01755</name>
</gene>
<dbReference type="InterPro" id="IPR050600">
    <property type="entry name" value="SETD3_SETD6_MTase"/>
</dbReference>
<dbReference type="OrthoDB" id="441812at2759"/>
<dbReference type="AlphaFoldDB" id="A0A9Q8L7B1"/>
<reference evidence="2" key="2">
    <citation type="journal article" date="2022" name="Microb. Genom.">
        <title>A chromosome-scale genome assembly of the tomato pathogen Cladosporium fulvum reveals a compartmentalized genome architecture and the presence of a dispensable chromosome.</title>
        <authorList>
            <person name="Zaccaron A.Z."/>
            <person name="Chen L.H."/>
            <person name="Samaras A."/>
            <person name="Stergiopoulos I."/>
        </authorList>
    </citation>
    <scope>NUCLEOTIDE SEQUENCE</scope>
    <source>
        <strain evidence="2">Race5_Kim</strain>
    </source>
</reference>
<dbReference type="GeneID" id="71981633"/>
<name>A0A9Q8L7B1_PASFU</name>
<evidence type="ECO:0000313" key="2">
    <source>
        <dbReference type="EMBL" id="UJO12172.1"/>
    </source>
</evidence>
<dbReference type="SUPFAM" id="SSF82199">
    <property type="entry name" value="SET domain"/>
    <property type="match status" value="1"/>
</dbReference>
<dbReference type="GO" id="GO:0005634">
    <property type="term" value="C:nucleus"/>
    <property type="evidence" value="ECO:0007669"/>
    <property type="project" value="TreeGrafter"/>
</dbReference>
<dbReference type="RefSeq" id="XP_047756538.1">
    <property type="nucleotide sequence ID" value="XM_047900903.1"/>
</dbReference>
<dbReference type="PANTHER" id="PTHR13271">
    <property type="entry name" value="UNCHARACTERIZED PUTATIVE METHYLTRANSFERASE"/>
    <property type="match status" value="1"/>
</dbReference>